<comment type="function">
    <text evidence="15">Involved in base excision repair of DNA damaged by oxidation or by mutagenic agents. Acts as DNA glycosylase that recognizes and removes damaged bases. Has a preference for oxidized purines, such as 7,8-dihydro-8-oxoguanine (8-oxoG). Has AP (apurinic/apyrimidinic) lyase activity and introduces nicks in the DNA strand. Cleaves the DNA backbone by beta-delta elimination to generate a single-strand break at the site of the removed base with both 3'- and 5'-phosphates.</text>
</comment>
<dbReference type="NCBIfam" id="TIGR00577">
    <property type="entry name" value="fpg"/>
    <property type="match status" value="1"/>
</dbReference>
<keyword evidence="6 15" id="KW-0863">Zinc-finger</keyword>
<feature type="active site" description="Schiff-base intermediate with DNA" evidence="15">
    <location>
        <position position="2"/>
    </location>
</feature>
<dbReference type="GO" id="GO:0008270">
    <property type="term" value="F:zinc ion binding"/>
    <property type="evidence" value="ECO:0007669"/>
    <property type="project" value="UniProtKB-UniRule"/>
</dbReference>
<dbReference type="SUPFAM" id="SSF46946">
    <property type="entry name" value="S13-like H2TH domain"/>
    <property type="match status" value="1"/>
</dbReference>
<evidence type="ECO:0000256" key="8">
    <source>
        <dbReference type="ARBA" id="ARBA00022833"/>
    </source>
</evidence>
<keyword evidence="7 15" id="KW-0378">Hydrolase</keyword>
<keyword evidence="11 15" id="KW-0456">Lyase</keyword>
<gene>
    <name evidence="15 18" type="primary">mutM</name>
    <name evidence="15" type="synonym">fpg</name>
    <name evidence="18" type="ORF">L7E55_09430</name>
</gene>
<dbReference type="GO" id="GO:0003690">
    <property type="term" value="F:double-stranded DNA binding"/>
    <property type="evidence" value="ECO:0007669"/>
    <property type="project" value="UniProtKB-ARBA"/>
</dbReference>
<evidence type="ECO:0000256" key="15">
    <source>
        <dbReference type="HAMAP-Rule" id="MF_00103"/>
    </source>
</evidence>
<comment type="catalytic activity">
    <reaction evidence="14 15">
        <text>2'-deoxyribonucleotide-(2'-deoxyribose 5'-phosphate)-2'-deoxyribonucleotide-DNA = a 3'-end 2'-deoxyribonucleotide-(2,3-dehydro-2,3-deoxyribose 5'-phosphate)-DNA + a 5'-end 5'-phospho-2'-deoxyribonucleoside-DNA + H(+)</text>
        <dbReference type="Rhea" id="RHEA:66592"/>
        <dbReference type="Rhea" id="RHEA-COMP:13180"/>
        <dbReference type="Rhea" id="RHEA-COMP:16897"/>
        <dbReference type="Rhea" id="RHEA-COMP:17067"/>
        <dbReference type="ChEBI" id="CHEBI:15378"/>
        <dbReference type="ChEBI" id="CHEBI:136412"/>
        <dbReference type="ChEBI" id="CHEBI:157695"/>
        <dbReference type="ChEBI" id="CHEBI:167181"/>
        <dbReference type="EC" id="4.2.99.18"/>
    </reaction>
</comment>
<evidence type="ECO:0000313" key="19">
    <source>
        <dbReference type="Proteomes" id="UP001154312"/>
    </source>
</evidence>
<protein>
    <recommendedName>
        <fullName evidence="15">Formamidopyrimidine-DNA glycosylase</fullName>
        <shortName evidence="15">Fapy-DNA glycosylase</shortName>
        <ecNumber evidence="15">3.2.2.23</ecNumber>
    </recommendedName>
    <alternativeName>
        <fullName evidence="15">DNA-(apurinic or apyrimidinic site) lyase MutM</fullName>
        <shortName evidence="15">AP lyase MutM</shortName>
        <ecNumber evidence="15">4.2.99.18</ecNumber>
    </alternativeName>
</protein>
<feature type="active site" description="Proton donor; for beta-elimination activity" evidence="15">
    <location>
        <position position="59"/>
    </location>
</feature>
<feature type="domain" description="Formamidopyrimidine-DNA glycosylase catalytic" evidence="17">
    <location>
        <begin position="2"/>
        <end position="115"/>
    </location>
</feature>
<dbReference type="GO" id="GO:0140078">
    <property type="term" value="F:class I DNA-(apurinic or apyrimidinic site) endonuclease activity"/>
    <property type="evidence" value="ECO:0007669"/>
    <property type="project" value="UniProtKB-EC"/>
</dbReference>
<keyword evidence="10 15" id="KW-0234">DNA repair</keyword>
<comment type="subunit">
    <text evidence="3 15">Monomer.</text>
</comment>
<keyword evidence="5 15" id="KW-0227">DNA damage</keyword>
<dbReference type="PROSITE" id="PS51066">
    <property type="entry name" value="ZF_FPG_2"/>
    <property type="match status" value="1"/>
</dbReference>
<comment type="caution">
    <text evidence="15">Lacks conserved residue(s) required for the propagation of feature annotation.</text>
</comment>
<dbReference type="PANTHER" id="PTHR22993:SF9">
    <property type="entry name" value="FORMAMIDOPYRIMIDINE-DNA GLYCOSYLASE"/>
    <property type="match status" value="1"/>
</dbReference>
<dbReference type="GO" id="GO:0006284">
    <property type="term" value="P:base-excision repair"/>
    <property type="evidence" value="ECO:0007669"/>
    <property type="project" value="InterPro"/>
</dbReference>
<comment type="catalytic activity">
    <reaction evidence="1 15">
        <text>Hydrolysis of DNA containing ring-opened 7-methylguanine residues, releasing 2,6-diamino-4-hydroxy-5-(N-methyl)formamidopyrimidine.</text>
        <dbReference type="EC" id="3.2.2.23"/>
    </reaction>
</comment>
<dbReference type="PROSITE" id="PS01242">
    <property type="entry name" value="ZF_FPG_1"/>
    <property type="match status" value="1"/>
</dbReference>
<evidence type="ECO:0000256" key="3">
    <source>
        <dbReference type="ARBA" id="ARBA00011245"/>
    </source>
</evidence>
<evidence type="ECO:0000256" key="11">
    <source>
        <dbReference type="ARBA" id="ARBA00023239"/>
    </source>
</evidence>
<proteinExistence type="inferred from homology"/>
<name>A0A9X4JVL7_9FIRM</name>
<dbReference type="Pfam" id="PF01149">
    <property type="entry name" value="Fapy_DNA_glyco"/>
    <property type="match status" value="1"/>
</dbReference>
<dbReference type="PANTHER" id="PTHR22993">
    <property type="entry name" value="FORMAMIDOPYRIMIDINE-DNA GLYCOSYLASE"/>
    <property type="match status" value="1"/>
</dbReference>
<dbReference type="InterPro" id="IPR012319">
    <property type="entry name" value="FPG_cat"/>
</dbReference>
<dbReference type="SMART" id="SM00898">
    <property type="entry name" value="Fapy_DNA_glyco"/>
    <property type="match status" value="1"/>
</dbReference>
<dbReference type="SUPFAM" id="SSF81624">
    <property type="entry name" value="N-terminal domain of MutM-like DNA repair proteins"/>
    <property type="match status" value="1"/>
</dbReference>
<dbReference type="InterPro" id="IPR000214">
    <property type="entry name" value="Znf_DNA_glyclase/AP_lyase"/>
</dbReference>
<keyword evidence="9 15" id="KW-0238">DNA-binding</keyword>
<dbReference type="SUPFAM" id="SSF57716">
    <property type="entry name" value="Glucocorticoid receptor-like (DNA-binding domain)"/>
    <property type="match status" value="1"/>
</dbReference>
<dbReference type="HAMAP" id="MF_00103">
    <property type="entry name" value="Fapy_DNA_glycosyl"/>
    <property type="match status" value="1"/>
</dbReference>
<comment type="similarity">
    <text evidence="2 15">Belongs to the FPG family.</text>
</comment>
<dbReference type="EC" id="4.2.99.18" evidence="15"/>
<evidence type="ECO:0000256" key="5">
    <source>
        <dbReference type="ARBA" id="ARBA00022763"/>
    </source>
</evidence>
<dbReference type="EMBL" id="JAKOAV010000016">
    <property type="protein sequence ID" value="MDF9408576.1"/>
    <property type="molecule type" value="Genomic_DNA"/>
</dbReference>
<evidence type="ECO:0000256" key="13">
    <source>
        <dbReference type="ARBA" id="ARBA00023295"/>
    </source>
</evidence>
<evidence type="ECO:0000256" key="14">
    <source>
        <dbReference type="ARBA" id="ARBA00044632"/>
    </source>
</evidence>
<sequence length="275" mass="31572">MPELPEVETVMRTLQPKLIGLKIIAAQILLPKIIRTPDIDEFKEKITGRKILKINRRGKYLLFILNDGLNLLFHLRMTGNLVYCQQDEPLSKYTHLVLALDNSCHLRFADMRQFGRIWLVPASSMNSLSGFKDLGVEPLGAVFTTSYLKKELKRRHVRIKPLLLDQTFIAGLGNIYTDEALHRAKINPERLATTLNPREITRLHHAIRDVLQEGIENRGTTVRDFIDGNGRPGNYQELLRVYNREGKPCRRCGQNILRKKIGGRSSYYCPACQKI</sequence>
<dbReference type="Gene3D" id="1.10.8.50">
    <property type="match status" value="1"/>
</dbReference>
<dbReference type="InterPro" id="IPR015887">
    <property type="entry name" value="DNA_glyclase_Znf_dom_DNA_BS"/>
</dbReference>
<feature type="binding site" evidence="15">
    <location>
        <position position="155"/>
    </location>
    <ligand>
        <name>DNA</name>
        <dbReference type="ChEBI" id="CHEBI:16991"/>
    </ligand>
</feature>
<dbReference type="SMART" id="SM01232">
    <property type="entry name" value="H2TH"/>
    <property type="match status" value="1"/>
</dbReference>
<evidence type="ECO:0000259" key="16">
    <source>
        <dbReference type="PROSITE" id="PS51066"/>
    </source>
</evidence>
<dbReference type="InterPro" id="IPR035937">
    <property type="entry name" value="FPG_N"/>
</dbReference>
<dbReference type="InterPro" id="IPR010663">
    <property type="entry name" value="Znf_FPG/IleRS"/>
</dbReference>
<dbReference type="AlphaFoldDB" id="A0A9X4JVL7"/>
<comment type="cofactor">
    <cofactor evidence="15">
        <name>Zn(2+)</name>
        <dbReference type="ChEBI" id="CHEBI:29105"/>
    </cofactor>
    <text evidence="15">Binds 1 zinc ion per subunit.</text>
</comment>
<dbReference type="Pfam" id="PF06827">
    <property type="entry name" value="zf-FPG_IleRS"/>
    <property type="match status" value="1"/>
</dbReference>
<evidence type="ECO:0000259" key="17">
    <source>
        <dbReference type="PROSITE" id="PS51068"/>
    </source>
</evidence>
<evidence type="ECO:0000256" key="6">
    <source>
        <dbReference type="ARBA" id="ARBA00022771"/>
    </source>
</evidence>
<keyword evidence="19" id="KW-1185">Reference proteome</keyword>
<evidence type="ECO:0000256" key="4">
    <source>
        <dbReference type="ARBA" id="ARBA00022723"/>
    </source>
</evidence>
<dbReference type="FunFam" id="1.10.8.50:FF:000003">
    <property type="entry name" value="Formamidopyrimidine-DNA glycosylase"/>
    <property type="match status" value="1"/>
</dbReference>
<organism evidence="18 19">
    <name type="scientific">Pelotomaculum isophthalicicum JI</name>
    <dbReference type="NCBI Taxonomy" id="947010"/>
    <lineage>
        <taxon>Bacteria</taxon>
        <taxon>Bacillati</taxon>
        <taxon>Bacillota</taxon>
        <taxon>Clostridia</taxon>
        <taxon>Eubacteriales</taxon>
        <taxon>Desulfotomaculaceae</taxon>
        <taxon>Pelotomaculum</taxon>
    </lineage>
</organism>
<dbReference type="RefSeq" id="WP_277443910.1">
    <property type="nucleotide sequence ID" value="NZ_JAKOAV010000016.1"/>
</dbReference>
<evidence type="ECO:0000256" key="10">
    <source>
        <dbReference type="ARBA" id="ARBA00023204"/>
    </source>
</evidence>
<keyword evidence="13 15" id="KW-0326">Glycosidase</keyword>
<feature type="active site" description="Proton donor" evidence="15">
    <location>
        <position position="3"/>
    </location>
</feature>
<keyword evidence="4 15" id="KW-0479">Metal-binding</keyword>
<dbReference type="GO" id="GO:0034039">
    <property type="term" value="F:8-oxo-7,8-dihydroguanine DNA N-glycosylase activity"/>
    <property type="evidence" value="ECO:0007669"/>
    <property type="project" value="TreeGrafter"/>
</dbReference>
<dbReference type="InterPro" id="IPR010979">
    <property type="entry name" value="Ribosomal_uS13-like_H2TH"/>
</dbReference>
<keyword evidence="12 15" id="KW-0511">Multifunctional enzyme</keyword>
<dbReference type="CDD" id="cd08966">
    <property type="entry name" value="EcFpg-like_N"/>
    <property type="match status" value="1"/>
</dbReference>
<dbReference type="NCBIfam" id="NF002211">
    <property type="entry name" value="PRK01103.1"/>
    <property type="match status" value="1"/>
</dbReference>
<reference evidence="18" key="1">
    <citation type="submission" date="2022-02" db="EMBL/GenBank/DDBJ databases">
        <authorList>
            <person name="Leng L."/>
        </authorList>
    </citation>
    <scope>NUCLEOTIDE SEQUENCE</scope>
    <source>
        <strain evidence="18">JI</strain>
    </source>
</reference>
<feature type="domain" description="FPG-type" evidence="16">
    <location>
        <begin position="240"/>
        <end position="274"/>
    </location>
</feature>
<dbReference type="Gene3D" id="3.20.190.10">
    <property type="entry name" value="MutM-like, N-terminal"/>
    <property type="match status" value="1"/>
</dbReference>
<dbReference type="Proteomes" id="UP001154312">
    <property type="component" value="Unassembled WGS sequence"/>
</dbReference>
<dbReference type="EC" id="3.2.2.23" evidence="15"/>
<evidence type="ECO:0000256" key="1">
    <source>
        <dbReference type="ARBA" id="ARBA00001668"/>
    </source>
</evidence>
<dbReference type="PROSITE" id="PS51068">
    <property type="entry name" value="FPG_CAT"/>
    <property type="match status" value="1"/>
</dbReference>
<keyword evidence="8 15" id="KW-0862">Zinc</keyword>
<feature type="active site" description="Proton donor; for delta-elimination activity" evidence="15">
    <location>
        <position position="264"/>
    </location>
</feature>
<evidence type="ECO:0000256" key="2">
    <source>
        <dbReference type="ARBA" id="ARBA00009409"/>
    </source>
</evidence>
<comment type="caution">
    <text evidence="18">The sequence shown here is derived from an EMBL/GenBank/DDBJ whole genome shotgun (WGS) entry which is preliminary data.</text>
</comment>
<evidence type="ECO:0000256" key="9">
    <source>
        <dbReference type="ARBA" id="ARBA00023125"/>
    </source>
</evidence>
<accession>A0A9X4JVL7</accession>
<dbReference type="InterPro" id="IPR015886">
    <property type="entry name" value="H2TH_FPG"/>
</dbReference>
<dbReference type="Pfam" id="PF06831">
    <property type="entry name" value="H2TH"/>
    <property type="match status" value="1"/>
</dbReference>
<evidence type="ECO:0000313" key="18">
    <source>
        <dbReference type="EMBL" id="MDF9408576.1"/>
    </source>
</evidence>
<feature type="binding site" evidence="15">
    <location>
        <position position="112"/>
    </location>
    <ligand>
        <name>DNA</name>
        <dbReference type="ChEBI" id="CHEBI:16991"/>
    </ligand>
</feature>
<evidence type="ECO:0000256" key="12">
    <source>
        <dbReference type="ARBA" id="ARBA00023268"/>
    </source>
</evidence>
<evidence type="ECO:0000256" key="7">
    <source>
        <dbReference type="ARBA" id="ARBA00022801"/>
    </source>
</evidence>
<dbReference type="InterPro" id="IPR020629">
    <property type="entry name" value="FPG_Glyclase"/>
</dbReference>
<dbReference type="GO" id="GO:0003684">
    <property type="term" value="F:damaged DNA binding"/>
    <property type="evidence" value="ECO:0007669"/>
    <property type="project" value="InterPro"/>
</dbReference>